<dbReference type="GO" id="GO:0031146">
    <property type="term" value="P:SCF-dependent proteasomal ubiquitin-dependent protein catabolic process"/>
    <property type="evidence" value="ECO:0007669"/>
    <property type="project" value="TreeGrafter"/>
</dbReference>
<dbReference type="Gene3D" id="3.80.10.10">
    <property type="entry name" value="Ribonuclease Inhibitor"/>
    <property type="match status" value="1"/>
</dbReference>
<reference evidence="3" key="1">
    <citation type="submission" date="2022-08" db="UniProtKB">
        <authorList>
            <consortium name="EnsemblMetazoa"/>
        </authorList>
    </citation>
    <scope>IDENTIFICATION</scope>
    <source>
        <strain evidence="3">Dongola</strain>
    </source>
</reference>
<dbReference type="SUPFAM" id="SSF52047">
    <property type="entry name" value="RNI-like"/>
    <property type="match status" value="1"/>
</dbReference>
<dbReference type="Pfam" id="PF12937">
    <property type="entry name" value="F-box-like"/>
    <property type="match status" value="1"/>
</dbReference>
<feature type="compositionally biased region" description="Polar residues" evidence="1">
    <location>
        <begin position="1"/>
        <end position="10"/>
    </location>
</feature>
<dbReference type="EnsemblMetazoa" id="AARA016382-RA">
    <property type="protein sequence ID" value="AARA016382-PA"/>
    <property type="gene ID" value="AARA016382"/>
</dbReference>
<dbReference type="SUPFAM" id="SSF81383">
    <property type="entry name" value="F-box domain"/>
    <property type="match status" value="1"/>
</dbReference>
<dbReference type="RefSeq" id="XP_040158425.1">
    <property type="nucleotide sequence ID" value="XM_040302491.1"/>
</dbReference>
<dbReference type="InterPro" id="IPR036047">
    <property type="entry name" value="F-box-like_dom_sf"/>
</dbReference>
<name>A0A1Y9GKW4_ANOAR</name>
<dbReference type="Proteomes" id="UP000075840">
    <property type="component" value="Unassembled WGS sequence"/>
</dbReference>
<feature type="compositionally biased region" description="Basic and acidic residues" evidence="1">
    <location>
        <begin position="237"/>
        <end position="248"/>
    </location>
</feature>
<dbReference type="RefSeq" id="XP_040158449.1">
    <property type="nucleotide sequence ID" value="XM_040302515.1"/>
</dbReference>
<dbReference type="RefSeq" id="XP_040158409.1">
    <property type="nucleotide sequence ID" value="XM_040302475.1"/>
</dbReference>
<feature type="domain" description="F-box" evidence="2">
    <location>
        <begin position="278"/>
        <end position="326"/>
    </location>
</feature>
<evidence type="ECO:0000313" key="4">
    <source>
        <dbReference type="Proteomes" id="UP000075840"/>
    </source>
</evidence>
<feature type="compositionally biased region" description="Polar residues" evidence="1">
    <location>
        <begin position="18"/>
        <end position="38"/>
    </location>
</feature>
<dbReference type="InterPro" id="IPR001810">
    <property type="entry name" value="F-box_dom"/>
</dbReference>
<protein>
    <recommendedName>
        <fullName evidence="2">F-box domain-containing protein</fullName>
    </recommendedName>
</protein>
<sequence length="718" mass="77906">METLAETSLPSGLRRTEPSSLIPTSPEGEQSPQNSGSMLANIIGTSPGGSSGPHHHHHLLEDHSQSSQEDGSGSVLSPGPHAEPEETIENIEKELSESCADTDSQPALEAGHGKRSGGQGAASTSAAAAVAAAAGGKEQSTGQTPSVSNGASLPRVAPSGGKPKAMRDFDRKMNKSRGRPKRKAMVAMYQSQISENKIGIKLCIKKASDATVQPKKPIRKRARKPRSLNEDSSDETSPEKRNRRTEKPRPKKTNNNTEKRSAEEAYTPPKDQSVWANGLPESVLYTIFKNAVQEEGCLPTLIRLSEVCTAWYKVSQQCSLWRTVDLGTWGRDRFKTEPRLKWLIENRLQHATEVGLANWKVTNVQCVLDKLLEAAPGLTTISLAGWKALSTDHLMFLVQHFKSLRNLDLSSVNAEVNANKTAVGQTSLCNAIKEMGSRLTHLHLAHNRLSGIPQIVKALATHCPNLLLLDLSNVNTVAMSHGILHIEQLQHGCQKLKVLRITNSHINLSTASLQEQMESPGFPELEELSVASLADEARLFNDEFLQRILKTSTKLTLLDVRGCARLTHDSLIRLPTWDLKHLFLSGCSINRDMGAGLELIASKWAHSLIEFDLAWASATKPLDDALKALADKGSESPLKYLNLCGSSVSLEAVKEVLANCPHINAINLASCRGLPRGVKRLLQGAQEIAELRENLGVTLKCAPRGAQSALAPSSPTDT</sequence>
<keyword evidence="4" id="KW-1185">Reference proteome</keyword>
<dbReference type="RefSeq" id="XP_040158431.1">
    <property type="nucleotide sequence ID" value="XM_040302497.1"/>
</dbReference>
<dbReference type="GeneID" id="120897511"/>
<accession>A0A1Y9GKW4</accession>
<dbReference type="RefSeq" id="XP_040158417.1">
    <property type="nucleotide sequence ID" value="XM_040302483.1"/>
</dbReference>
<feature type="region of interest" description="Disordered" evidence="1">
    <location>
        <begin position="209"/>
        <end position="273"/>
    </location>
</feature>
<dbReference type="InterPro" id="IPR032675">
    <property type="entry name" value="LRR_dom_sf"/>
</dbReference>
<feature type="compositionally biased region" description="Polar residues" evidence="1">
    <location>
        <begin position="138"/>
        <end position="151"/>
    </location>
</feature>
<dbReference type="CTD" id="36201"/>
<feature type="compositionally biased region" description="Low complexity" evidence="1">
    <location>
        <begin position="121"/>
        <end position="136"/>
    </location>
</feature>
<dbReference type="VEuPathDB" id="VectorBase:AARA21_004061"/>
<dbReference type="AlphaFoldDB" id="A0A1Y9GKW4"/>
<dbReference type="InterPro" id="IPR001611">
    <property type="entry name" value="Leu-rich_rpt"/>
</dbReference>
<dbReference type="RefSeq" id="XP_040158439.1">
    <property type="nucleotide sequence ID" value="XM_040302505.1"/>
</dbReference>
<organism evidence="3 4">
    <name type="scientific">Anopheles arabiensis</name>
    <name type="common">Mosquito</name>
    <dbReference type="NCBI Taxonomy" id="7173"/>
    <lineage>
        <taxon>Eukaryota</taxon>
        <taxon>Metazoa</taxon>
        <taxon>Ecdysozoa</taxon>
        <taxon>Arthropoda</taxon>
        <taxon>Hexapoda</taxon>
        <taxon>Insecta</taxon>
        <taxon>Pterygota</taxon>
        <taxon>Neoptera</taxon>
        <taxon>Endopterygota</taxon>
        <taxon>Diptera</taxon>
        <taxon>Nematocera</taxon>
        <taxon>Culicoidea</taxon>
        <taxon>Culicidae</taxon>
        <taxon>Anophelinae</taxon>
        <taxon>Anopheles</taxon>
    </lineage>
</organism>
<dbReference type="PANTHER" id="PTHR13318">
    <property type="entry name" value="PARTNER OF PAIRED, ISOFORM B-RELATED"/>
    <property type="match status" value="1"/>
</dbReference>
<dbReference type="GO" id="GO:0019005">
    <property type="term" value="C:SCF ubiquitin ligase complex"/>
    <property type="evidence" value="ECO:0007669"/>
    <property type="project" value="TreeGrafter"/>
</dbReference>
<dbReference type="VEuPathDB" id="VectorBase:AARA016382"/>
<evidence type="ECO:0000313" key="3">
    <source>
        <dbReference type="EnsemblMetazoa" id="AARA016382-PA"/>
    </source>
</evidence>
<dbReference type="FunFam" id="3.80.10.10:FF:000487">
    <property type="entry name" value="F-box and leucine-rich repeat protein 6"/>
    <property type="match status" value="1"/>
</dbReference>
<feature type="compositionally biased region" description="Basic residues" evidence="1">
    <location>
        <begin position="174"/>
        <end position="184"/>
    </location>
</feature>
<dbReference type="Gene3D" id="1.20.1280.50">
    <property type="match status" value="1"/>
</dbReference>
<evidence type="ECO:0000259" key="2">
    <source>
        <dbReference type="Pfam" id="PF12937"/>
    </source>
</evidence>
<dbReference type="PROSITE" id="PS51450">
    <property type="entry name" value="LRR"/>
    <property type="match status" value="1"/>
</dbReference>
<dbReference type="EMBL" id="APCN01002264">
    <property type="status" value="NOT_ANNOTATED_CDS"/>
    <property type="molecule type" value="Genomic_DNA"/>
</dbReference>
<feature type="compositionally biased region" description="Basic residues" evidence="1">
    <location>
        <begin position="216"/>
        <end position="226"/>
    </location>
</feature>
<dbReference type="RefSeq" id="XP_040158402.1">
    <property type="nucleotide sequence ID" value="XM_040302468.1"/>
</dbReference>
<dbReference type="FunFam" id="1.20.1280.50:FF:000131">
    <property type="entry name" value="F-box/LRR-repeat protein 6"/>
    <property type="match status" value="1"/>
</dbReference>
<evidence type="ECO:0000256" key="1">
    <source>
        <dbReference type="SAM" id="MobiDB-lite"/>
    </source>
</evidence>
<proteinExistence type="predicted"/>
<feature type="region of interest" description="Disordered" evidence="1">
    <location>
        <begin position="1"/>
        <end position="189"/>
    </location>
</feature>
<dbReference type="KEGG" id="aara:120897511"/>